<accession>A0A423Y1F8</accession>
<feature type="region of interest" description="Disordered" evidence="1">
    <location>
        <begin position="1"/>
        <end position="24"/>
    </location>
</feature>
<evidence type="ECO:0000313" key="3">
    <source>
        <dbReference type="Proteomes" id="UP000285793"/>
    </source>
</evidence>
<evidence type="ECO:0000256" key="1">
    <source>
        <dbReference type="SAM" id="MobiDB-lite"/>
    </source>
</evidence>
<comment type="caution">
    <text evidence="2">The sequence shown here is derived from an EMBL/GenBank/DDBJ whole genome shotgun (WGS) entry which is preliminary data.</text>
</comment>
<proteinExistence type="predicted"/>
<organism evidence="2 3">
    <name type="scientific">Cronobacter malonaticus</name>
    <dbReference type="NCBI Taxonomy" id="413503"/>
    <lineage>
        <taxon>Bacteria</taxon>
        <taxon>Pseudomonadati</taxon>
        <taxon>Pseudomonadota</taxon>
        <taxon>Gammaproteobacteria</taxon>
        <taxon>Enterobacterales</taxon>
        <taxon>Enterobacteriaceae</taxon>
        <taxon>Cronobacter</taxon>
    </lineage>
</organism>
<gene>
    <name evidence="2" type="ORF">C3E80_05245</name>
</gene>
<reference evidence="2 3" key="1">
    <citation type="journal article" date="2018" name="Front. Microbiol.">
        <title>An Investigation of an Acute Gastroenteritis Outbreak: Cronobacter sakazakii, a Potential Cause of Food-Borne Illness.</title>
        <authorList>
            <person name="Yong W."/>
            <person name="Guo B."/>
            <person name="Shi X."/>
            <person name="Cheng T."/>
            <person name="Chen M."/>
            <person name="Jiang X."/>
            <person name="Ye Y."/>
            <person name="Wang J."/>
            <person name="Xie G."/>
            <person name="Ding J."/>
        </authorList>
    </citation>
    <scope>NUCLEOTIDE SEQUENCE [LARGE SCALE GENOMIC DNA]</scope>
    <source>
        <strain evidence="2 3">S1</strain>
    </source>
</reference>
<name>A0A423Y1F8_9ENTR</name>
<evidence type="ECO:0000313" key="2">
    <source>
        <dbReference type="EMBL" id="ROW63336.1"/>
    </source>
</evidence>
<sequence length="61" mass="6608">MGRLLSGESGIVPQGNDAATPRTAQTAKPCAIARKIFITQGNYLFFLITFADALRLMHSLI</sequence>
<dbReference type="AlphaFoldDB" id="A0A423Y1F8"/>
<dbReference type="Proteomes" id="UP000285793">
    <property type="component" value="Unassembled WGS sequence"/>
</dbReference>
<dbReference type="EMBL" id="PQJL01000004">
    <property type="protein sequence ID" value="ROW63336.1"/>
    <property type="molecule type" value="Genomic_DNA"/>
</dbReference>
<protein>
    <submittedName>
        <fullName evidence="2">Uncharacterized protein</fullName>
    </submittedName>
</protein>